<keyword evidence="1" id="KW-0472">Membrane</keyword>
<keyword evidence="1" id="KW-1133">Transmembrane helix</keyword>
<feature type="transmembrane region" description="Helical" evidence="1">
    <location>
        <begin position="12"/>
        <end position="33"/>
    </location>
</feature>
<evidence type="ECO:0000256" key="1">
    <source>
        <dbReference type="SAM" id="Phobius"/>
    </source>
</evidence>
<sequence>MTKKTVRSTPWTVITVVLVVVLAVGGGALYAFYARRGSEEGSPQLVVTPETQDLGTIDYRDGIVTLSFTVENRGTGDLIIKEMETSCGCTKASLIVNGREGPWFGMRGHGEWPRGWSATLKPGERAELKVTYDPLAHGIYVGSFDRLIFIYSNDPREPTKRVRFYGYQQGG</sequence>
<gene>
    <name evidence="2" type="ORF">HGMM_OP4C054</name>
</gene>
<organism evidence="2">
    <name type="scientific">Acetithermum autotrophicum</name>
    <dbReference type="NCBI Taxonomy" id="1446466"/>
    <lineage>
        <taxon>Bacteria</taxon>
        <taxon>Candidatus Bipolaricaulota</taxon>
        <taxon>Candidatus Acetithermum</taxon>
    </lineage>
</organism>
<dbReference type="EMBL" id="AP011803">
    <property type="protein sequence ID" value="BAL59418.1"/>
    <property type="molecule type" value="Genomic_DNA"/>
</dbReference>
<dbReference type="InterPro" id="IPR011467">
    <property type="entry name" value="DUF1573"/>
</dbReference>
<dbReference type="Gene3D" id="2.60.40.10">
    <property type="entry name" value="Immunoglobulins"/>
    <property type="match status" value="1"/>
</dbReference>
<proteinExistence type="predicted"/>
<reference evidence="2" key="2">
    <citation type="journal article" date="2012" name="PLoS ONE">
        <title>A Deeply Branching Thermophilic Bacterium with an Ancient Acetyl-CoA Pathway Dominates a Subsurface Ecosystem.</title>
        <authorList>
            <person name="Takami H."/>
            <person name="Noguchi H."/>
            <person name="Takaki Y."/>
            <person name="Uchiyama I."/>
            <person name="Toyoda A."/>
            <person name="Nishi S."/>
            <person name="Chee G.-J."/>
            <person name="Arai W."/>
            <person name="Nunoura T."/>
            <person name="Itoh T."/>
            <person name="Hattori M."/>
            <person name="Takai K."/>
        </authorList>
    </citation>
    <scope>NUCLEOTIDE SEQUENCE</scope>
</reference>
<accession>H5SUY9</accession>
<reference evidence="2" key="1">
    <citation type="journal article" date="2005" name="Environ. Microbiol.">
        <title>Genetic and functional properties of uncultivated thermophilic crenarchaeotes from a subsurface gold mine as revealed by analysis of genome fragments.</title>
        <authorList>
            <person name="Nunoura T."/>
            <person name="Hirayama H."/>
            <person name="Takami H."/>
            <person name="Oida H."/>
            <person name="Nishi S."/>
            <person name="Shimamura S."/>
            <person name="Suzuki Y."/>
            <person name="Inagaki F."/>
            <person name="Takai K."/>
            <person name="Nealson K.H."/>
            <person name="Horikoshi K."/>
        </authorList>
    </citation>
    <scope>NUCLEOTIDE SEQUENCE</scope>
</reference>
<dbReference type="AlphaFoldDB" id="H5SUY9"/>
<name>H5SUY9_ACEAU</name>
<dbReference type="PANTHER" id="PTHR37833:SF1">
    <property type="entry name" value="SIGNAL PEPTIDE PROTEIN"/>
    <property type="match status" value="1"/>
</dbReference>
<dbReference type="Pfam" id="PF07610">
    <property type="entry name" value="DUF1573"/>
    <property type="match status" value="1"/>
</dbReference>
<dbReference type="PANTHER" id="PTHR37833">
    <property type="entry name" value="LIPOPROTEIN-RELATED"/>
    <property type="match status" value="1"/>
</dbReference>
<protein>
    <submittedName>
        <fullName evidence="2">Hypothetical conserved protein</fullName>
    </submittedName>
</protein>
<keyword evidence="1" id="KW-0812">Transmembrane</keyword>
<evidence type="ECO:0000313" key="2">
    <source>
        <dbReference type="EMBL" id="BAL59418.1"/>
    </source>
</evidence>
<dbReference type="InterPro" id="IPR013783">
    <property type="entry name" value="Ig-like_fold"/>
</dbReference>